<evidence type="ECO:0000313" key="6">
    <source>
        <dbReference type="Proteomes" id="UP000271469"/>
    </source>
</evidence>
<dbReference type="EMBL" id="CP033972">
    <property type="protein sequence ID" value="AZG44998.1"/>
    <property type="molecule type" value="Genomic_DNA"/>
</dbReference>
<dbReference type="Pfam" id="PF01527">
    <property type="entry name" value="HTH_Tnp_1"/>
    <property type="match status" value="1"/>
</dbReference>
<dbReference type="AlphaFoldDB" id="A0A3G8JNG4"/>
<dbReference type="EMBL" id="CP033972">
    <property type="protein sequence ID" value="AZG47309.1"/>
    <property type="molecule type" value="Genomic_DNA"/>
</dbReference>
<dbReference type="KEGG" id="gom:D7316_03917"/>
<name>A0A3G8JNG4_9ACTN</name>
<dbReference type="InterPro" id="IPR002514">
    <property type="entry name" value="Transposase_8"/>
</dbReference>
<evidence type="ECO:0000313" key="2">
    <source>
        <dbReference type="EMBL" id="AZG44336.1"/>
    </source>
</evidence>
<dbReference type="SUPFAM" id="SSF46689">
    <property type="entry name" value="Homeodomain-like"/>
    <property type="match status" value="1"/>
</dbReference>
<evidence type="ECO:0000313" key="5">
    <source>
        <dbReference type="EMBL" id="AZG47309.1"/>
    </source>
</evidence>
<keyword evidence="6" id="KW-1185">Reference proteome</keyword>
<evidence type="ECO:0000313" key="3">
    <source>
        <dbReference type="EMBL" id="AZG44998.1"/>
    </source>
</evidence>
<proteinExistence type="predicted"/>
<organism evidence="4 6">
    <name type="scientific">Gordonia insulae</name>
    <dbReference type="NCBI Taxonomy" id="2420509"/>
    <lineage>
        <taxon>Bacteria</taxon>
        <taxon>Bacillati</taxon>
        <taxon>Actinomycetota</taxon>
        <taxon>Actinomycetes</taxon>
        <taxon>Mycobacteriales</taxon>
        <taxon>Gordoniaceae</taxon>
        <taxon>Gordonia</taxon>
    </lineage>
</organism>
<reference evidence="4 6" key="1">
    <citation type="submission" date="2018-11" db="EMBL/GenBank/DDBJ databases">
        <title>Gordonia insulae sp. nov., isolated from an island soil.</title>
        <authorList>
            <person name="Kim Y.S."/>
            <person name="Kim S.B."/>
        </authorList>
    </citation>
    <scope>NUCLEOTIDE SEQUENCE [LARGE SCALE GENOMIC DNA]</scope>
    <source>
        <strain evidence="4 6">MMS17-SY073</strain>
    </source>
</reference>
<dbReference type="KEGG" id="gom:D7316_03089"/>
<accession>A0A3G8JNG4</accession>
<dbReference type="GO" id="GO:0003677">
    <property type="term" value="F:DNA binding"/>
    <property type="evidence" value="ECO:0007669"/>
    <property type="project" value="InterPro"/>
</dbReference>
<dbReference type="GO" id="GO:0004803">
    <property type="term" value="F:transposase activity"/>
    <property type="evidence" value="ECO:0007669"/>
    <property type="project" value="InterPro"/>
</dbReference>
<dbReference type="EMBL" id="CP033972">
    <property type="protein sequence ID" value="AZG44336.1"/>
    <property type="molecule type" value="Genomic_DNA"/>
</dbReference>
<sequence length="106" mass="12304">MPRQYPPEFRQKSVRMLETALEADAELSEFEAIRQVAAKQQVAEETLRRWRRKAQIDAGQRAGTSSEEHAEIRRLKKEVAELRRTNELLKSASAFFASELDRTTTR</sequence>
<keyword evidence="1" id="KW-0175">Coiled coil</keyword>
<dbReference type="Proteomes" id="UP000271469">
    <property type="component" value="Chromosome"/>
</dbReference>
<dbReference type="KEGG" id="gom:D7316_00920"/>
<dbReference type="KEGG" id="gom:D7316_01590"/>
<dbReference type="Gene3D" id="1.10.10.10">
    <property type="entry name" value="Winged helix-like DNA-binding domain superfamily/Winged helix DNA-binding domain"/>
    <property type="match status" value="1"/>
</dbReference>
<feature type="coiled-coil region" evidence="1">
    <location>
        <begin position="65"/>
        <end position="92"/>
    </location>
</feature>
<dbReference type="InterPro" id="IPR009057">
    <property type="entry name" value="Homeodomain-like_sf"/>
</dbReference>
<dbReference type="EMBL" id="CP033972">
    <property type="protein sequence ID" value="AZG46488.1"/>
    <property type="molecule type" value="Genomic_DNA"/>
</dbReference>
<protein>
    <submittedName>
        <fullName evidence="4">Insertion element IS6110 uncharacterized 12.0 kDa protein</fullName>
    </submittedName>
</protein>
<evidence type="ECO:0000313" key="4">
    <source>
        <dbReference type="EMBL" id="AZG46488.1"/>
    </source>
</evidence>
<dbReference type="GO" id="GO:0006313">
    <property type="term" value="P:DNA transposition"/>
    <property type="evidence" value="ECO:0007669"/>
    <property type="project" value="InterPro"/>
</dbReference>
<dbReference type="InterPro" id="IPR036388">
    <property type="entry name" value="WH-like_DNA-bd_sf"/>
</dbReference>
<evidence type="ECO:0000256" key="1">
    <source>
        <dbReference type="SAM" id="Coils"/>
    </source>
</evidence>
<gene>
    <name evidence="2" type="ORF">D7316_00920</name>
    <name evidence="3" type="ORF">D7316_01590</name>
    <name evidence="4" type="ORF">D7316_03089</name>
    <name evidence="5" type="ORF">D7316_03917</name>
</gene>